<organism evidence="1 2">
    <name type="scientific">Xylanibacter ruminicola</name>
    <name type="common">Prevotella ruminicola</name>
    <dbReference type="NCBI Taxonomy" id="839"/>
    <lineage>
        <taxon>Bacteria</taxon>
        <taxon>Pseudomonadati</taxon>
        <taxon>Bacteroidota</taxon>
        <taxon>Bacteroidia</taxon>
        <taxon>Bacteroidales</taxon>
        <taxon>Prevotellaceae</taxon>
        <taxon>Xylanibacter</taxon>
    </lineage>
</organism>
<dbReference type="AlphaFoldDB" id="A0A1H5UJY5"/>
<evidence type="ECO:0000313" key="2">
    <source>
        <dbReference type="Proteomes" id="UP000236735"/>
    </source>
</evidence>
<dbReference type="RefSeq" id="WP_181020787.1">
    <property type="nucleotide sequence ID" value="NZ_FNUV01000003.1"/>
</dbReference>
<evidence type="ECO:0000313" key="1">
    <source>
        <dbReference type="EMBL" id="SEF74711.1"/>
    </source>
</evidence>
<proteinExistence type="predicted"/>
<reference evidence="1 2" key="1">
    <citation type="submission" date="2016-10" db="EMBL/GenBank/DDBJ databases">
        <authorList>
            <person name="de Groot N.N."/>
        </authorList>
    </citation>
    <scope>NUCLEOTIDE SEQUENCE [LARGE SCALE GENOMIC DNA]</scope>
    <source>
        <strain evidence="1 2">AR32</strain>
    </source>
</reference>
<protein>
    <submittedName>
        <fullName evidence="1">Uncharacterized protein</fullName>
    </submittedName>
</protein>
<dbReference type="EMBL" id="FNUV01000003">
    <property type="protein sequence ID" value="SEF74711.1"/>
    <property type="molecule type" value="Genomic_DNA"/>
</dbReference>
<gene>
    <name evidence="1" type="ORF">SAMN05216354_1487</name>
</gene>
<dbReference type="Proteomes" id="UP000236735">
    <property type="component" value="Unassembled WGS sequence"/>
</dbReference>
<sequence length="57" mass="7123">METTGTIHNKRTREEILAWLDRARQRKIAWEKKIHERWAEEERLRKVAEDSHYYDIE</sequence>
<name>A0A1H5UJY5_XYLRU</name>
<accession>A0A1H5UJY5</accession>